<evidence type="ECO:0000256" key="3">
    <source>
        <dbReference type="ARBA" id="ARBA00022741"/>
    </source>
</evidence>
<comment type="similarity">
    <text evidence="1">Belongs to the ABC transporter superfamily.</text>
</comment>
<evidence type="ECO:0000256" key="4">
    <source>
        <dbReference type="ARBA" id="ARBA00022840"/>
    </source>
</evidence>
<evidence type="ECO:0000313" key="6">
    <source>
        <dbReference type="EMBL" id="ABQ47473.1"/>
    </source>
</evidence>
<dbReference type="HOGENOM" id="CLU_000604_1_2_0"/>
<protein>
    <submittedName>
        <fullName evidence="6">ABC transporter related</fullName>
    </submittedName>
</protein>
<dbReference type="Gene3D" id="3.40.50.300">
    <property type="entry name" value="P-loop containing nucleotide triphosphate hydrolases"/>
    <property type="match status" value="1"/>
</dbReference>
<dbReference type="Proteomes" id="UP000006558">
    <property type="component" value="Chromosome"/>
</dbReference>
<dbReference type="STRING" id="390874.Tpet_1460"/>
<dbReference type="InterPro" id="IPR050763">
    <property type="entry name" value="ABC_transporter_ATP-binding"/>
</dbReference>
<evidence type="ECO:0000256" key="1">
    <source>
        <dbReference type="ARBA" id="ARBA00005417"/>
    </source>
</evidence>
<gene>
    <name evidence="6" type="ordered locus">Tpet_1460</name>
</gene>
<dbReference type="KEGG" id="tpt:Tpet_1460"/>
<feature type="domain" description="ABC transporter" evidence="5">
    <location>
        <begin position="13"/>
        <end position="231"/>
    </location>
</feature>
<sequence length="238" mass="27255">MPMEKRDFRTKAITLRKINKKIGEKHILKDVSFDIFMNEILALIGPNGAGKTTTIRCISGIFKVDSGTIIKNPNLRVSVVSEKDFFWEGDTGQKNVERFYKYFEGKLSKDMIDYYSEKLGLKEFLSKKVHTYSKGTRRKLSFLLSLLPDPDLLILDEPMSGLDPISRINMRETIKELKRAGKGVLITSHDLAEVEKLADRFVLIKDGKILADNLVWDALSKYQSLEKLFLDFVKEGRS</sequence>
<dbReference type="SMART" id="SM00382">
    <property type="entry name" value="AAA"/>
    <property type="match status" value="1"/>
</dbReference>
<dbReference type="Pfam" id="PF00005">
    <property type="entry name" value="ABC_tran"/>
    <property type="match status" value="1"/>
</dbReference>
<evidence type="ECO:0000259" key="5">
    <source>
        <dbReference type="PROSITE" id="PS50893"/>
    </source>
</evidence>
<dbReference type="GO" id="GO:0005524">
    <property type="term" value="F:ATP binding"/>
    <property type="evidence" value="ECO:0007669"/>
    <property type="project" value="UniProtKB-KW"/>
</dbReference>
<dbReference type="InterPro" id="IPR027417">
    <property type="entry name" value="P-loop_NTPase"/>
</dbReference>
<dbReference type="CDD" id="cd03230">
    <property type="entry name" value="ABC_DR_subfamily_A"/>
    <property type="match status" value="1"/>
</dbReference>
<dbReference type="PANTHER" id="PTHR42711:SF5">
    <property type="entry name" value="ABC TRANSPORTER ATP-BINDING PROTEIN NATA"/>
    <property type="match status" value="1"/>
</dbReference>
<evidence type="ECO:0000313" key="7">
    <source>
        <dbReference type="Proteomes" id="UP000006558"/>
    </source>
</evidence>
<dbReference type="PROSITE" id="PS50893">
    <property type="entry name" value="ABC_TRANSPORTER_2"/>
    <property type="match status" value="1"/>
</dbReference>
<dbReference type="GO" id="GO:0016887">
    <property type="term" value="F:ATP hydrolysis activity"/>
    <property type="evidence" value="ECO:0007669"/>
    <property type="project" value="InterPro"/>
</dbReference>
<dbReference type="AlphaFoldDB" id="A5IMQ0"/>
<dbReference type="eggNOG" id="COG1131">
    <property type="taxonomic scope" value="Bacteria"/>
</dbReference>
<keyword evidence="4" id="KW-0067">ATP-binding</keyword>
<accession>A5IMQ0</accession>
<dbReference type="InterPro" id="IPR003439">
    <property type="entry name" value="ABC_transporter-like_ATP-bd"/>
</dbReference>
<keyword evidence="2" id="KW-0813">Transport</keyword>
<dbReference type="EMBL" id="CP000702">
    <property type="protein sequence ID" value="ABQ47473.1"/>
    <property type="molecule type" value="Genomic_DNA"/>
</dbReference>
<proteinExistence type="inferred from homology"/>
<keyword evidence="3" id="KW-0547">Nucleotide-binding</keyword>
<dbReference type="PANTHER" id="PTHR42711">
    <property type="entry name" value="ABC TRANSPORTER ATP-BINDING PROTEIN"/>
    <property type="match status" value="1"/>
</dbReference>
<name>A5IMQ0_THEP1</name>
<reference evidence="6 7" key="2">
    <citation type="journal article" date="2009" name="Proc. Natl. Acad. Sci. U.S.A.">
        <title>On the chimeric nature, thermophilic origin, and phylogenetic placement of the Thermotogales.</title>
        <authorList>
            <person name="Zhaxybayeva O."/>
            <person name="Swithers K.S."/>
            <person name="Lapierre P."/>
            <person name="Fournier G.P."/>
            <person name="Bickhart D.M."/>
            <person name="DeBoy R.T."/>
            <person name="Nelson K.E."/>
            <person name="Nesbo C.L."/>
            <person name="Doolittle W.F."/>
            <person name="Gogarten J.P."/>
            <person name="Noll K.M."/>
        </authorList>
    </citation>
    <scope>NUCLEOTIDE SEQUENCE [LARGE SCALE GENOMIC DNA]</scope>
    <source>
        <strain evidence="7">ATCC BAA-488 / DSM 13995 / JCM 10881 / RKU-1</strain>
    </source>
</reference>
<organism evidence="6 7">
    <name type="scientific">Thermotoga petrophila (strain ATCC BAA-488 / DSM 13995 / JCM 10881 / RKU-1)</name>
    <dbReference type="NCBI Taxonomy" id="390874"/>
    <lineage>
        <taxon>Bacteria</taxon>
        <taxon>Thermotogati</taxon>
        <taxon>Thermotogota</taxon>
        <taxon>Thermotogae</taxon>
        <taxon>Thermotogales</taxon>
        <taxon>Thermotogaceae</taxon>
        <taxon>Thermotoga</taxon>
    </lineage>
</organism>
<dbReference type="InterPro" id="IPR003593">
    <property type="entry name" value="AAA+_ATPase"/>
</dbReference>
<evidence type="ECO:0000256" key="2">
    <source>
        <dbReference type="ARBA" id="ARBA00022448"/>
    </source>
</evidence>
<reference evidence="7" key="1">
    <citation type="submission" date="2007-05" db="EMBL/GenBank/DDBJ databases">
        <title>Complete sequence of Thermotoga petrophila RKU-1.</title>
        <authorList>
            <consortium name="US DOE Joint Genome Institute"/>
            <person name="Copeland A."/>
            <person name="Lucas S."/>
            <person name="Lapidus A."/>
            <person name="Barry K."/>
            <person name="Glavina del Rio T."/>
            <person name="Dalin E."/>
            <person name="Tice H."/>
            <person name="Pitluck S."/>
            <person name="Sims D."/>
            <person name="Brettin T."/>
            <person name="Bruce D."/>
            <person name="Detter J.C."/>
            <person name="Han C."/>
            <person name="Tapia R."/>
            <person name="Schmutz J."/>
            <person name="Larimer F."/>
            <person name="Land M."/>
            <person name="Hauser L."/>
            <person name="Kyrpides N."/>
            <person name="Mikhailova N."/>
            <person name="Nelson K."/>
            <person name="Gogarten J.P."/>
            <person name="Noll K."/>
            <person name="Richardson P."/>
        </authorList>
    </citation>
    <scope>NUCLEOTIDE SEQUENCE [LARGE SCALE GENOMIC DNA]</scope>
    <source>
        <strain evidence="7">ATCC BAA-488 / DSM 13995 / JCM 10881 / RKU-1</strain>
    </source>
</reference>
<dbReference type="SUPFAM" id="SSF52540">
    <property type="entry name" value="P-loop containing nucleoside triphosphate hydrolases"/>
    <property type="match status" value="1"/>
</dbReference>